<dbReference type="EMBL" id="JBHSBB010000010">
    <property type="protein sequence ID" value="MFC4032809.1"/>
    <property type="molecule type" value="Genomic_DNA"/>
</dbReference>
<dbReference type="Pfam" id="PF14016">
    <property type="entry name" value="DUF4232"/>
    <property type="match status" value="1"/>
</dbReference>
<sequence>MTWGRGRALLALGVVVLAGGCGPGGGAAVSVTAAPRPATPKPPACPTDGLRVSLGPVDGAMGLRAVQLRVVNCSTASRTVSGYPAVRVLDEHRAPYHVTVHHGPSVAGAGAVVDPGPTRIALAPGRLATAALVWRNLVTRSDVVALTGAAVEITPTQGALPHSLPLNVDLGNTGRLDVMAWQAAPPTATDRPASPPT</sequence>
<proteinExistence type="predicted"/>
<protein>
    <submittedName>
        <fullName evidence="2">DUF4232 domain-containing protein</fullName>
    </submittedName>
</protein>
<dbReference type="PROSITE" id="PS51257">
    <property type="entry name" value="PROKAR_LIPOPROTEIN"/>
    <property type="match status" value="1"/>
</dbReference>
<evidence type="ECO:0000313" key="2">
    <source>
        <dbReference type="EMBL" id="MFC4032809.1"/>
    </source>
</evidence>
<reference evidence="3" key="1">
    <citation type="journal article" date="2019" name="Int. J. Syst. Evol. Microbiol.">
        <title>The Global Catalogue of Microorganisms (GCM) 10K type strain sequencing project: providing services to taxonomists for standard genome sequencing and annotation.</title>
        <authorList>
            <consortium name="The Broad Institute Genomics Platform"/>
            <consortium name="The Broad Institute Genome Sequencing Center for Infectious Disease"/>
            <person name="Wu L."/>
            <person name="Ma J."/>
        </authorList>
    </citation>
    <scope>NUCLEOTIDE SEQUENCE [LARGE SCALE GENOMIC DNA]</scope>
    <source>
        <strain evidence="3">CGMCC 4.7237</strain>
    </source>
</reference>
<evidence type="ECO:0000313" key="3">
    <source>
        <dbReference type="Proteomes" id="UP001595765"/>
    </source>
</evidence>
<evidence type="ECO:0000259" key="1">
    <source>
        <dbReference type="Pfam" id="PF14016"/>
    </source>
</evidence>
<feature type="domain" description="DUF4232" evidence="1">
    <location>
        <begin position="45"/>
        <end position="182"/>
    </location>
</feature>
<organism evidence="2 3">
    <name type="scientific">Streptomyces polygonati</name>
    <dbReference type="NCBI Taxonomy" id="1617087"/>
    <lineage>
        <taxon>Bacteria</taxon>
        <taxon>Bacillati</taxon>
        <taxon>Actinomycetota</taxon>
        <taxon>Actinomycetes</taxon>
        <taxon>Kitasatosporales</taxon>
        <taxon>Streptomycetaceae</taxon>
        <taxon>Streptomyces</taxon>
    </lineage>
</organism>
<accession>A0ABV8HLC2</accession>
<dbReference type="RefSeq" id="WP_386429905.1">
    <property type="nucleotide sequence ID" value="NZ_JBHSBB010000010.1"/>
</dbReference>
<dbReference type="InterPro" id="IPR025326">
    <property type="entry name" value="DUF4232"/>
</dbReference>
<keyword evidence="3" id="KW-1185">Reference proteome</keyword>
<name>A0ABV8HLC2_9ACTN</name>
<gene>
    <name evidence="2" type="ORF">ACFO3J_15115</name>
</gene>
<comment type="caution">
    <text evidence="2">The sequence shown here is derived from an EMBL/GenBank/DDBJ whole genome shotgun (WGS) entry which is preliminary data.</text>
</comment>
<dbReference type="Proteomes" id="UP001595765">
    <property type="component" value="Unassembled WGS sequence"/>
</dbReference>